<protein>
    <submittedName>
        <fullName evidence="1">Uncharacterized protein</fullName>
    </submittedName>
</protein>
<gene>
    <name evidence="1" type="ORF">ABXR19_14190</name>
</gene>
<dbReference type="RefSeq" id="WP_354601792.1">
    <property type="nucleotide sequence ID" value="NZ_JBEWZI010000015.1"/>
</dbReference>
<dbReference type="Proteomes" id="UP001549691">
    <property type="component" value="Unassembled WGS sequence"/>
</dbReference>
<reference evidence="1 2" key="1">
    <citation type="submission" date="2024-07" db="EMBL/GenBank/DDBJ databases">
        <title>Uliginosibacterium flavum JJ3220;KACC:17644.</title>
        <authorList>
            <person name="Kim M.K."/>
        </authorList>
    </citation>
    <scope>NUCLEOTIDE SEQUENCE [LARGE SCALE GENOMIC DNA]</scope>
    <source>
        <strain evidence="1 2">KACC:17644</strain>
    </source>
</reference>
<proteinExistence type="predicted"/>
<sequence length="99" mass="11264">MKDFFRTMFGIRKKRAGLRASGAPQAGASIVRNGIKITLTQACDRDLWDWLLLSGWRVNPVSNDRRHYASPPETAVMQLLNARTEERTEAHARVLRSAR</sequence>
<accession>A0ABV2TN36</accession>
<name>A0ABV2TN36_9RHOO</name>
<evidence type="ECO:0000313" key="1">
    <source>
        <dbReference type="EMBL" id="MET7015336.1"/>
    </source>
</evidence>
<organism evidence="1 2">
    <name type="scientific">Uliginosibacterium flavum</name>
    <dbReference type="NCBI Taxonomy" id="1396831"/>
    <lineage>
        <taxon>Bacteria</taxon>
        <taxon>Pseudomonadati</taxon>
        <taxon>Pseudomonadota</taxon>
        <taxon>Betaproteobacteria</taxon>
        <taxon>Rhodocyclales</taxon>
        <taxon>Zoogloeaceae</taxon>
        <taxon>Uliginosibacterium</taxon>
    </lineage>
</organism>
<dbReference type="EMBL" id="JBEWZI010000015">
    <property type="protein sequence ID" value="MET7015336.1"/>
    <property type="molecule type" value="Genomic_DNA"/>
</dbReference>
<evidence type="ECO:0000313" key="2">
    <source>
        <dbReference type="Proteomes" id="UP001549691"/>
    </source>
</evidence>
<comment type="caution">
    <text evidence="1">The sequence shown here is derived from an EMBL/GenBank/DDBJ whole genome shotgun (WGS) entry which is preliminary data.</text>
</comment>
<keyword evidence="2" id="KW-1185">Reference proteome</keyword>